<evidence type="ECO:0000256" key="10">
    <source>
        <dbReference type="ARBA" id="ARBA00023204"/>
    </source>
</evidence>
<evidence type="ECO:0000256" key="7">
    <source>
        <dbReference type="ARBA" id="ARBA00022763"/>
    </source>
</evidence>
<dbReference type="InterPro" id="IPR020045">
    <property type="entry name" value="DNA_polI_H3TH"/>
</dbReference>
<keyword evidence="13" id="KW-0269">Exonuclease</keyword>
<dbReference type="SUPFAM" id="SSF56672">
    <property type="entry name" value="DNA/RNA polymerases"/>
    <property type="match status" value="1"/>
</dbReference>
<dbReference type="InterPro" id="IPR043502">
    <property type="entry name" value="DNA/RNA_pol_sf"/>
</dbReference>
<dbReference type="Gene3D" id="1.20.1060.10">
    <property type="entry name" value="Taq DNA Polymerase, Chain T, domain 4"/>
    <property type="match status" value="1"/>
</dbReference>
<feature type="domain" description="5'-3' exonuclease" evidence="14">
    <location>
        <begin position="4"/>
        <end position="262"/>
    </location>
</feature>
<comment type="catalytic activity">
    <reaction evidence="11 13">
        <text>DNA(n) + a 2'-deoxyribonucleoside 5'-triphosphate = DNA(n+1) + diphosphate</text>
        <dbReference type="Rhea" id="RHEA:22508"/>
        <dbReference type="Rhea" id="RHEA-COMP:17339"/>
        <dbReference type="Rhea" id="RHEA-COMP:17340"/>
        <dbReference type="ChEBI" id="CHEBI:33019"/>
        <dbReference type="ChEBI" id="CHEBI:61560"/>
        <dbReference type="ChEBI" id="CHEBI:173112"/>
        <dbReference type="EC" id="2.7.7.7"/>
    </reaction>
</comment>
<dbReference type="Pfam" id="PF01367">
    <property type="entry name" value="5_3_exonuc"/>
    <property type="match status" value="1"/>
</dbReference>
<gene>
    <name evidence="13" type="primary">polA</name>
    <name evidence="16" type="ORF">NPRO_07460</name>
</gene>
<dbReference type="Pfam" id="PF02739">
    <property type="entry name" value="5_3_exonuc_N"/>
    <property type="match status" value="1"/>
</dbReference>
<keyword evidence="9 13" id="KW-0238">DNA-binding</keyword>
<dbReference type="Gene3D" id="3.30.420.10">
    <property type="entry name" value="Ribonuclease H-like superfamily/Ribonuclease H"/>
    <property type="match status" value="1"/>
</dbReference>
<keyword evidence="8 13" id="KW-0239">DNA-directed DNA polymerase</keyword>
<dbReference type="InterPro" id="IPR036397">
    <property type="entry name" value="RNaseH_sf"/>
</dbReference>
<dbReference type="EMBL" id="AP021858">
    <property type="protein sequence ID" value="BBO23151.1"/>
    <property type="molecule type" value="Genomic_DNA"/>
</dbReference>
<dbReference type="GO" id="GO:0003887">
    <property type="term" value="F:DNA-directed DNA polymerase activity"/>
    <property type="evidence" value="ECO:0007669"/>
    <property type="project" value="UniProtKB-UniRule"/>
</dbReference>
<dbReference type="SUPFAM" id="SSF53098">
    <property type="entry name" value="Ribonuclease H-like"/>
    <property type="match status" value="1"/>
</dbReference>
<dbReference type="InterPro" id="IPR008918">
    <property type="entry name" value="HhH2"/>
</dbReference>
<dbReference type="InterPro" id="IPR002298">
    <property type="entry name" value="DNA_polymerase_A"/>
</dbReference>
<evidence type="ECO:0000256" key="8">
    <source>
        <dbReference type="ARBA" id="ARBA00022932"/>
    </source>
</evidence>
<evidence type="ECO:0000313" key="16">
    <source>
        <dbReference type="EMBL" id="BBO23151.1"/>
    </source>
</evidence>
<dbReference type="InterPro" id="IPR020046">
    <property type="entry name" value="5-3_exonucl_a-hlix_arch_N"/>
</dbReference>
<dbReference type="PANTHER" id="PTHR10133">
    <property type="entry name" value="DNA POLYMERASE I"/>
    <property type="match status" value="1"/>
</dbReference>
<dbReference type="InterPro" id="IPR029060">
    <property type="entry name" value="PIN-like_dom_sf"/>
</dbReference>
<evidence type="ECO:0000256" key="2">
    <source>
        <dbReference type="ARBA" id="ARBA00012417"/>
    </source>
</evidence>
<keyword evidence="10 13" id="KW-0234">DNA repair</keyword>
<keyword evidence="7 13" id="KW-0227">DNA damage</keyword>
<dbReference type="Pfam" id="PF00476">
    <property type="entry name" value="DNA_pol_A"/>
    <property type="match status" value="1"/>
</dbReference>
<dbReference type="InterPro" id="IPR001098">
    <property type="entry name" value="DNA-dir_DNA_pol_A_palm_dom"/>
</dbReference>
<dbReference type="Gene3D" id="3.40.50.1010">
    <property type="entry name" value="5'-nuclease"/>
    <property type="match status" value="1"/>
</dbReference>
<proteinExistence type="inferred from homology"/>
<dbReference type="AlphaFoldDB" id="A0A809S8S7"/>
<dbReference type="Gene3D" id="1.10.150.20">
    <property type="entry name" value="5' to 3' exonuclease, C-terminal subdomain"/>
    <property type="match status" value="2"/>
</dbReference>
<dbReference type="CDD" id="cd09898">
    <property type="entry name" value="H3TH_53EXO"/>
    <property type="match status" value="1"/>
</dbReference>
<feature type="domain" description="DNA-directed DNA polymerase family A palm" evidence="15">
    <location>
        <begin position="623"/>
        <end position="829"/>
    </location>
</feature>
<dbReference type="Gene3D" id="3.30.70.370">
    <property type="match status" value="1"/>
</dbReference>
<dbReference type="CDD" id="cd08637">
    <property type="entry name" value="DNA_pol_A_pol_I_C"/>
    <property type="match status" value="1"/>
</dbReference>
<evidence type="ECO:0000256" key="4">
    <source>
        <dbReference type="ARBA" id="ARBA00022679"/>
    </source>
</evidence>
<dbReference type="FunFam" id="1.20.1060.10:FF:000001">
    <property type="entry name" value="DNA polymerase I"/>
    <property type="match status" value="1"/>
</dbReference>
<comment type="function">
    <text evidence="13">In addition to polymerase activity, this DNA polymerase exhibits 5'-3' exonuclease activity.</text>
</comment>
<evidence type="ECO:0000256" key="6">
    <source>
        <dbReference type="ARBA" id="ARBA00022705"/>
    </source>
</evidence>
<dbReference type="InterPro" id="IPR002421">
    <property type="entry name" value="5-3_exonuclease"/>
</dbReference>
<keyword evidence="6 13" id="KW-0235">DNA replication</keyword>
<comment type="similarity">
    <text evidence="1 13">Belongs to the DNA polymerase type-A family.</text>
</comment>
<dbReference type="FunFam" id="1.10.150.20:FF:000002">
    <property type="entry name" value="DNA polymerase I"/>
    <property type="match status" value="1"/>
</dbReference>
<dbReference type="NCBIfam" id="TIGR00593">
    <property type="entry name" value="pola"/>
    <property type="match status" value="1"/>
</dbReference>
<keyword evidence="5 13" id="KW-0548">Nucleotidyltransferase</keyword>
<protein>
    <recommendedName>
        <fullName evidence="3 12">DNA polymerase I</fullName>
        <ecNumber evidence="2 12">2.7.7.7</ecNumber>
    </recommendedName>
</protein>
<dbReference type="CDD" id="cd09859">
    <property type="entry name" value="PIN_53EXO"/>
    <property type="match status" value="1"/>
</dbReference>
<dbReference type="PRINTS" id="PR00868">
    <property type="entry name" value="DNAPOLI"/>
</dbReference>
<dbReference type="Proteomes" id="UP000662873">
    <property type="component" value="Chromosome"/>
</dbReference>
<dbReference type="GO" id="GO:0003677">
    <property type="term" value="F:DNA binding"/>
    <property type="evidence" value="ECO:0007669"/>
    <property type="project" value="UniProtKB-UniRule"/>
</dbReference>
<dbReference type="InterPro" id="IPR018320">
    <property type="entry name" value="DNA_polymerase_1"/>
</dbReference>
<dbReference type="SMART" id="SM00279">
    <property type="entry name" value="HhH2"/>
    <property type="match status" value="1"/>
</dbReference>
<evidence type="ECO:0000259" key="15">
    <source>
        <dbReference type="SMART" id="SM00482"/>
    </source>
</evidence>
<dbReference type="FunFam" id="1.10.150.20:FF:000003">
    <property type="entry name" value="DNA polymerase I"/>
    <property type="match status" value="1"/>
</dbReference>
<evidence type="ECO:0000256" key="5">
    <source>
        <dbReference type="ARBA" id="ARBA00022695"/>
    </source>
</evidence>
<keyword evidence="13" id="KW-0540">Nuclease</keyword>
<dbReference type="CDD" id="cd06140">
    <property type="entry name" value="DNA_polA_I_Bacillus_like_exo"/>
    <property type="match status" value="1"/>
</dbReference>
<evidence type="ECO:0000256" key="1">
    <source>
        <dbReference type="ARBA" id="ARBA00007705"/>
    </source>
</evidence>
<dbReference type="EC" id="2.7.7.7" evidence="2 12"/>
<dbReference type="SMART" id="SM00482">
    <property type="entry name" value="POLAc"/>
    <property type="match status" value="1"/>
</dbReference>
<keyword evidence="13" id="KW-0378">Hydrolase</keyword>
<evidence type="ECO:0000256" key="12">
    <source>
        <dbReference type="NCBIfam" id="TIGR00593"/>
    </source>
</evidence>
<dbReference type="PANTHER" id="PTHR10133:SF27">
    <property type="entry name" value="DNA POLYMERASE NU"/>
    <property type="match status" value="1"/>
</dbReference>
<dbReference type="SUPFAM" id="SSF47807">
    <property type="entry name" value="5' to 3' exonuclease, C-terminal subdomain"/>
    <property type="match status" value="1"/>
</dbReference>
<dbReference type="SUPFAM" id="SSF88723">
    <property type="entry name" value="PIN domain-like"/>
    <property type="match status" value="1"/>
</dbReference>
<dbReference type="NCBIfam" id="NF004397">
    <property type="entry name" value="PRK05755.1"/>
    <property type="match status" value="1"/>
</dbReference>
<dbReference type="GO" id="GO:0006302">
    <property type="term" value="P:double-strand break repair"/>
    <property type="evidence" value="ECO:0007669"/>
    <property type="project" value="TreeGrafter"/>
</dbReference>
<dbReference type="InterPro" id="IPR012337">
    <property type="entry name" value="RNaseH-like_sf"/>
</dbReference>
<dbReference type="SMART" id="SM00475">
    <property type="entry name" value="53EXOc"/>
    <property type="match status" value="1"/>
</dbReference>
<dbReference type="GO" id="GO:0008409">
    <property type="term" value="F:5'-3' exonuclease activity"/>
    <property type="evidence" value="ECO:0007669"/>
    <property type="project" value="UniProtKB-UniRule"/>
</dbReference>
<evidence type="ECO:0000256" key="11">
    <source>
        <dbReference type="ARBA" id="ARBA00049244"/>
    </source>
</evidence>
<organism evidence="16 17">
    <name type="scientific">Candidatus Nitrosymbiomonas proteolyticus</name>
    <dbReference type="NCBI Taxonomy" id="2608984"/>
    <lineage>
        <taxon>Bacteria</taxon>
        <taxon>Bacillati</taxon>
        <taxon>Armatimonadota</taxon>
        <taxon>Armatimonadota incertae sedis</taxon>
        <taxon>Candidatus Nitrosymbiomonas</taxon>
    </lineage>
</organism>
<name>A0A809S8S7_9BACT</name>
<evidence type="ECO:0000259" key="14">
    <source>
        <dbReference type="SMART" id="SM00475"/>
    </source>
</evidence>
<keyword evidence="4 13" id="KW-0808">Transferase</keyword>
<dbReference type="GO" id="GO:0006261">
    <property type="term" value="P:DNA-templated DNA replication"/>
    <property type="evidence" value="ECO:0007669"/>
    <property type="project" value="UniProtKB-UniRule"/>
</dbReference>
<dbReference type="KEGG" id="npy:NPRO_07460"/>
<evidence type="ECO:0000256" key="9">
    <source>
        <dbReference type="ARBA" id="ARBA00023125"/>
    </source>
</evidence>
<evidence type="ECO:0000256" key="3">
    <source>
        <dbReference type="ARBA" id="ARBA00020311"/>
    </source>
</evidence>
<reference evidence="16" key="1">
    <citation type="journal article" name="DNA Res.">
        <title>The physiological potential of anammox bacteria as revealed by their core genome structure.</title>
        <authorList>
            <person name="Okubo T."/>
            <person name="Toyoda A."/>
            <person name="Fukuhara K."/>
            <person name="Uchiyama I."/>
            <person name="Harigaya Y."/>
            <person name="Kuroiwa M."/>
            <person name="Suzuki T."/>
            <person name="Murakami Y."/>
            <person name="Suwa Y."/>
            <person name="Takami H."/>
        </authorList>
    </citation>
    <scope>NUCLEOTIDE SEQUENCE</scope>
    <source>
        <strain evidence="16">317325-2</strain>
    </source>
</reference>
<accession>A0A809S8S7</accession>
<evidence type="ECO:0000256" key="13">
    <source>
        <dbReference type="RuleBase" id="RU004460"/>
    </source>
</evidence>
<dbReference type="InterPro" id="IPR036279">
    <property type="entry name" value="5-3_exonuclease_C_sf"/>
</dbReference>
<evidence type="ECO:0000313" key="17">
    <source>
        <dbReference type="Proteomes" id="UP000662873"/>
    </source>
</evidence>
<sequence>MPDRKLLVIDGYSLLFRAFHATRFLSTSDGRPTNALFSFTGMLFYALENLRPDGVVVALDAPGKTFRHAEYSEYKGTRSETPPELISQLVAAREFISALGIPTLEVTGFEADDIIGTISKLAEGKGYQTTILTGDLDQLQLVDSAVSVIVPRTGVTDTKVYSPEDVIERFGVEPERLPDWKAIVGDPSDNIPGVPGIGAKGATDLLQKWASVEEILAHLDQVEPKYQKKIDPAKEQLPKSKWLATIVRDVGIEYDFRPFRLTSTEFNAAKAMLDSFEMRNHSRRVGAVLAPYLEGSPESVAATVEEVRETLRAEAADATDWEALAEFVGDREFALLTEFQGAGQGAMFADEASQAWICRGEGVLRAPLAWAMRLFEERPSQVITHDSKQLFRAMPSLGKSPVAFDALLAAYVLQPGRSDYPLRQLIQGYLDCPPPESAEQAAVGLFRLRAEMKDRLEKESQLSVLVSIEQPLAPLLAEMERRGIATSKAVLTEFSAKLGKDIEATTARVYELAGEEFNIGSPKQLGEVLFEKLGLPSDKKTKTGYATGAEVLQNLAPEHAIVREVLSWRELTKLKSTYADALPRMIAEDGRIHTTFNQTVAATGRLSSNDPNLQNIPIRTELGREIRRAFVASEGFDLASFDYSQVELRLLAHMCHDPALVSAFERREDVHTVTASLMFGEPEDAVSKEHRRYAKMLNYAVLYGVTDFGLANQLGGEFSVAEARTLIETYFQRFPSVKAFTESMIAEARAKGFTTTLCGRRRYFPEIHAQNRNERLYAERQAINAPLQGTAADLIKLAMIRAQGLLEGRLTLMLLQVHDELVFELAEGERDLIEPIRSAMESALELSVPIEVDAKLGANWNDMAEVARRP</sequence>